<protein>
    <recommendedName>
        <fullName evidence="5">NodB homology domain-containing protein</fullName>
    </recommendedName>
</protein>
<evidence type="ECO:0000313" key="7">
    <source>
        <dbReference type="Proteomes" id="UP000034581"/>
    </source>
</evidence>
<evidence type="ECO:0000256" key="4">
    <source>
        <dbReference type="SAM" id="Phobius"/>
    </source>
</evidence>
<feature type="compositionally biased region" description="Polar residues" evidence="3">
    <location>
        <begin position="44"/>
        <end position="57"/>
    </location>
</feature>
<dbReference type="GO" id="GO:0016020">
    <property type="term" value="C:membrane"/>
    <property type="evidence" value="ECO:0007669"/>
    <property type="project" value="TreeGrafter"/>
</dbReference>
<dbReference type="EMBL" id="LBQB01000003">
    <property type="protein sequence ID" value="KKP69752.1"/>
    <property type="molecule type" value="Genomic_DNA"/>
</dbReference>
<dbReference type="InterPro" id="IPR011330">
    <property type="entry name" value="Glyco_hydro/deAcase_b/a-brl"/>
</dbReference>
<feature type="domain" description="NodB homology" evidence="5">
    <location>
        <begin position="103"/>
        <end position="284"/>
    </location>
</feature>
<keyword evidence="4" id="KW-1133">Transmembrane helix</keyword>
<dbReference type="GO" id="GO:0005975">
    <property type="term" value="P:carbohydrate metabolic process"/>
    <property type="evidence" value="ECO:0007669"/>
    <property type="project" value="InterPro"/>
</dbReference>
<keyword evidence="4" id="KW-0812">Transmembrane</keyword>
<dbReference type="Gene3D" id="3.20.20.370">
    <property type="entry name" value="Glycoside hydrolase/deacetylase"/>
    <property type="match status" value="1"/>
</dbReference>
<evidence type="ECO:0000256" key="3">
    <source>
        <dbReference type="SAM" id="MobiDB-lite"/>
    </source>
</evidence>
<keyword evidence="2" id="KW-0378">Hydrolase</keyword>
<reference evidence="6 7" key="1">
    <citation type="journal article" date="2015" name="Nature">
        <title>rRNA introns, odd ribosomes, and small enigmatic genomes across a large radiation of phyla.</title>
        <authorList>
            <person name="Brown C.T."/>
            <person name="Hug L.A."/>
            <person name="Thomas B.C."/>
            <person name="Sharon I."/>
            <person name="Castelle C.J."/>
            <person name="Singh A."/>
            <person name="Wilkins M.J."/>
            <person name="Williams K.H."/>
            <person name="Banfield J.F."/>
        </authorList>
    </citation>
    <scope>NUCLEOTIDE SEQUENCE [LARGE SCALE GENOMIC DNA]</scope>
</reference>
<feature type="transmembrane region" description="Helical" evidence="4">
    <location>
        <begin position="9"/>
        <end position="31"/>
    </location>
</feature>
<dbReference type="GO" id="GO:0016810">
    <property type="term" value="F:hydrolase activity, acting on carbon-nitrogen (but not peptide) bonds"/>
    <property type="evidence" value="ECO:0007669"/>
    <property type="project" value="InterPro"/>
</dbReference>
<dbReference type="GO" id="GO:0046872">
    <property type="term" value="F:metal ion binding"/>
    <property type="evidence" value="ECO:0007669"/>
    <property type="project" value="UniProtKB-KW"/>
</dbReference>
<dbReference type="Proteomes" id="UP000034581">
    <property type="component" value="Unassembled WGS sequence"/>
</dbReference>
<accession>A0A0G0ER27</accession>
<evidence type="ECO:0000313" key="6">
    <source>
        <dbReference type="EMBL" id="KKP69752.1"/>
    </source>
</evidence>
<dbReference type="AlphaFoldDB" id="A0A0G0ER27"/>
<dbReference type="PANTHER" id="PTHR10587:SF133">
    <property type="entry name" value="CHITIN DEACETYLASE 1-RELATED"/>
    <property type="match status" value="1"/>
</dbReference>
<dbReference type="Pfam" id="PF01522">
    <property type="entry name" value="Polysacc_deac_1"/>
    <property type="match status" value="1"/>
</dbReference>
<dbReference type="STRING" id="1618350.UR67_C0003G0030"/>
<feature type="compositionally biased region" description="Acidic residues" evidence="3">
    <location>
        <begin position="76"/>
        <end position="89"/>
    </location>
</feature>
<dbReference type="PANTHER" id="PTHR10587">
    <property type="entry name" value="GLYCOSYL TRANSFERASE-RELATED"/>
    <property type="match status" value="1"/>
</dbReference>
<dbReference type="SUPFAM" id="SSF88713">
    <property type="entry name" value="Glycoside hydrolase/deacetylase"/>
    <property type="match status" value="1"/>
</dbReference>
<keyword evidence="1" id="KW-0479">Metal-binding</keyword>
<dbReference type="CDD" id="cd10917">
    <property type="entry name" value="CE4_NodB_like_6s_7s"/>
    <property type="match status" value="1"/>
</dbReference>
<keyword evidence="4" id="KW-0472">Membrane</keyword>
<dbReference type="InterPro" id="IPR050248">
    <property type="entry name" value="Polysacc_deacetylase_ArnD"/>
</dbReference>
<comment type="caution">
    <text evidence="6">The sequence shown here is derived from an EMBL/GenBank/DDBJ whole genome shotgun (WGS) entry which is preliminary data.</text>
</comment>
<dbReference type="PROSITE" id="PS51677">
    <property type="entry name" value="NODB"/>
    <property type="match status" value="1"/>
</dbReference>
<proteinExistence type="predicted"/>
<evidence type="ECO:0000259" key="5">
    <source>
        <dbReference type="PROSITE" id="PS51677"/>
    </source>
</evidence>
<dbReference type="PATRIC" id="fig|1618350.3.peg.531"/>
<evidence type="ECO:0000256" key="1">
    <source>
        <dbReference type="ARBA" id="ARBA00022723"/>
    </source>
</evidence>
<evidence type="ECO:0000256" key="2">
    <source>
        <dbReference type="ARBA" id="ARBA00022801"/>
    </source>
</evidence>
<feature type="region of interest" description="Disordered" evidence="3">
    <location>
        <begin position="43"/>
        <end position="91"/>
    </location>
</feature>
<gene>
    <name evidence="6" type="ORF">UR67_C0003G0030</name>
</gene>
<organism evidence="6 7">
    <name type="scientific">candidate division CPR3 bacterium GW2011_GWF2_35_18</name>
    <dbReference type="NCBI Taxonomy" id="1618350"/>
    <lineage>
        <taxon>Bacteria</taxon>
        <taxon>Bacteria division CPR3</taxon>
    </lineage>
</organism>
<sequence>MKDIFAHKIVVLVTAFFTLAIIISIILIVFLTNTEPIENRYFETNKTTESSQSSNEDTFQEDNPIEIPETTPSEQLQEEENPNELEELTETPKEIVWGNTNKKQVIFTFDGGSGNQSIDEILSALNKHNITATFFTTGKWAEQNQDEIKQIDTAGHEIFNHTYDHPHLTEKTDAEIKDEFAKTEVILKELTGKTTKPYFRPPYGERNAHILDIASIEGYRSVYWTVDALDWKESEGITANEVKQRIYDNLENGAIYLMHIGDNITGEILDEVFTYIENKGYKIVSLTEGIK</sequence>
<dbReference type="InterPro" id="IPR002509">
    <property type="entry name" value="NODB_dom"/>
</dbReference>
<name>A0A0G0ER27_UNCC3</name>